<sequence>MYTLINNRPPPRQRQPLRRSGRLAAASRDDDGSDDEEQQQRRRNIQRAHQIDVDVEIHYWGIGGDLQGINFPVDAIEGTEF</sequence>
<dbReference type="Proteomes" id="UP000887579">
    <property type="component" value="Unplaced"/>
</dbReference>
<organism evidence="1 2">
    <name type="scientific">Panagrolaimus sp. ES5</name>
    <dbReference type="NCBI Taxonomy" id="591445"/>
    <lineage>
        <taxon>Eukaryota</taxon>
        <taxon>Metazoa</taxon>
        <taxon>Ecdysozoa</taxon>
        <taxon>Nematoda</taxon>
        <taxon>Chromadorea</taxon>
        <taxon>Rhabditida</taxon>
        <taxon>Tylenchina</taxon>
        <taxon>Panagrolaimomorpha</taxon>
        <taxon>Panagrolaimoidea</taxon>
        <taxon>Panagrolaimidae</taxon>
        <taxon>Panagrolaimus</taxon>
    </lineage>
</organism>
<evidence type="ECO:0000313" key="1">
    <source>
        <dbReference type="Proteomes" id="UP000887579"/>
    </source>
</evidence>
<evidence type="ECO:0000313" key="2">
    <source>
        <dbReference type="WBParaSite" id="ES5_v2.g25881.t1"/>
    </source>
</evidence>
<proteinExistence type="predicted"/>
<dbReference type="WBParaSite" id="ES5_v2.g25881.t1">
    <property type="protein sequence ID" value="ES5_v2.g25881.t1"/>
    <property type="gene ID" value="ES5_v2.g25881"/>
</dbReference>
<reference evidence="2" key="1">
    <citation type="submission" date="2022-11" db="UniProtKB">
        <authorList>
            <consortium name="WormBaseParasite"/>
        </authorList>
    </citation>
    <scope>IDENTIFICATION</scope>
</reference>
<protein>
    <submittedName>
        <fullName evidence="2">Uncharacterized protein</fullName>
    </submittedName>
</protein>
<accession>A0AC34G8I9</accession>
<name>A0AC34G8I9_9BILA</name>